<comment type="pathway">
    <text evidence="1">Amino-acid biosynthesis; L-tryptophan biosynthesis; L-tryptophan from chorismate: step 5/5.</text>
</comment>
<dbReference type="Gene3D" id="3.20.20.70">
    <property type="entry name" value="Aldolase class I"/>
    <property type="match status" value="1"/>
</dbReference>
<protein>
    <recommendedName>
        <fullName evidence="3">tryptophan synthase</fullName>
        <ecNumber evidence="3">4.2.1.20</ecNumber>
    </recommendedName>
</protein>
<keyword evidence="7" id="KW-0456">Lyase</keyword>
<evidence type="ECO:0000256" key="4">
    <source>
        <dbReference type="ARBA" id="ARBA00022605"/>
    </source>
</evidence>
<keyword evidence="5" id="KW-0822">Tryptophan biosynthesis</keyword>
<evidence type="ECO:0000256" key="3">
    <source>
        <dbReference type="ARBA" id="ARBA00012043"/>
    </source>
</evidence>
<dbReference type="PANTHER" id="PTHR43406:SF1">
    <property type="entry name" value="TRYPTOPHAN SYNTHASE ALPHA CHAIN, CHLOROPLASTIC"/>
    <property type="match status" value="1"/>
</dbReference>
<dbReference type="PANTHER" id="PTHR43406">
    <property type="entry name" value="TRYPTOPHAN SYNTHASE, ALPHA CHAIN"/>
    <property type="match status" value="1"/>
</dbReference>
<keyword evidence="4" id="KW-0028">Amino-acid biosynthesis</keyword>
<dbReference type="GO" id="GO:0004834">
    <property type="term" value="F:tryptophan synthase activity"/>
    <property type="evidence" value="ECO:0007669"/>
    <property type="project" value="UniProtKB-EC"/>
</dbReference>
<keyword evidence="6" id="KW-0057">Aromatic amino acid biosynthesis</keyword>
<accession>A0A382A9T5</accession>
<dbReference type="InterPro" id="IPR011060">
    <property type="entry name" value="RibuloseP-bd_barrel"/>
</dbReference>
<dbReference type="EC" id="4.2.1.20" evidence="3"/>
<dbReference type="InterPro" id="IPR013785">
    <property type="entry name" value="Aldolase_TIM"/>
</dbReference>
<evidence type="ECO:0000313" key="9">
    <source>
        <dbReference type="EMBL" id="SVA98280.1"/>
    </source>
</evidence>
<evidence type="ECO:0000256" key="1">
    <source>
        <dbReference type="ARBA" id="ARBA00004733"/>
    </source>
</evidence>
<comment type="catalytic activity">
    <reaction evidence="8">
        <text>(1S,2R)-1-C-(indol-3-yl)glycerol 3-phosphate + L-serine = D-glyceraldehyde 3-phosphate + L-tryptophan + H2O</text>
        <dbReference type="Rhea" id="RHEA:10532"/>
        <dbReference type="ChEBI" id="CHEBI:15377"/>
        <dbReference type="ChEBI" id="CHEBI:33384"/>
        <dbReference type="ChEBI" id="CHEBI:57912"/>
        <dbReference type="ChEBI" id="CHEBI:58866"/>
        <dbReference type="ChEBI" id="CHEBI:59776"/>
        <dbReference type="EC" id="4.2.1.20"/>
    </reaction>
</comment>
<comment type="subunit">
    <text evidence="2">Tetramer of two alpha and two beta chains.</text>
</comment>
<dbReference type="UniPathway" id="UPA00035">
    <property type="reaction ID" value="UER00044"/>
</dbReference>
<dbReference type="AlphaFoldDB" id="A0A382A9T5"/>
<dbReference type="SUPFAM" id="SSF51366">
    <property type="entry name" value="Ribulose-phoshate binding barrel"/>
    <property type="match status" value="1"/>
</dbReference>
<evidence type="ECO:0000256" key="8">
    <source>
        <dbReference type="ARBA" id="ARBA00049047"/>
    </source>
</evidence>
<dbReference type="GO" id="GO:0005829">
    <property type="term" value="C:cytosol"/>
    <property type="evidence" value="ECO:0007669"/>
    <property type="project" value="TreeGrafter"/>
</dbReference>
<dbReference type="NCBIfam" id="TIGR00262">
    <property type="entry name" value="trpA"/>
    <property type="match status" value="1"/>
</dbReference>
<name>A0A382A9T5_9ZZZZ</name>
<evidence type="ECO:0000256" key="2">
    <source>
        <dbReference type="ARBA" id="ARBA00011270"/>
    </source>
</evidence>
<reference evidence="9" key="1">
    <citation type="submission" date="2018-05" db="EMBL/GenBank/DDBJ databases">
        <authorList>
            <person name="Lanie J.A."/>
            <person name="Ng W.-L."/>
            <person name="Kazmierczak K.M."/>
            <person name="Andrzejewski T.M."/>
            <person name="Davidsen T.M."/>
            <person name="Wayne K.J."/>
            <person name="Tettelin H."/>
            <person name="Glass J.I."/>
            <person name="Rusch D."/>
            <person name="Podicherti R."/>
            <person name="Tsui H.-C.T."/>
            <person name="Winkler M.E."/>
        </authorList>
    </citation>
    <scope>NUCLEOTIDE SEQUENCE</scope>
</reference>
<evidence type="ECO:0000256" key="6">
    <source>
        <dbReference type="ARBA" id="ARBA00023141"/>
    </source>
</evidence>
<sequence length="259" mass="29236">MEKIVKNKFSVFAFVTAGYPTRQKTIDILLALQKSNVIDVIELGVPFSECTADGPVLETCGEVARNNGIDSIFKCLDILKEARNKGLTLPVLLMGYINSFKTGWIDIAKDLISAVIIVDLPVEERYTQIFVNECQENNISFIPIVTSETSNERIKKINKIASTYIYCVSVLGITGTRNFSDNYFNRYKEIYNRIKKNVDYKCLIGFGISNNETVRAVKNTGAQGCVVGTAIMKKIIELKDDEDFENKFIIFLKNFFTLE</sequence>
<organism evidence="9">
    <name type="scientific">marine metagenome</name>
    <dbReference type="NCBI Taxonomy" id="408172"/>
    <lineage>
        <taxon>unclassified sequences</taxon>
        <taxon>metagenomes</taxon>
        <taxon>ecological metagenomes</taxon>
    </lineage>
</organism>
<dbReference type="EMBL" id="UINC01024512">
    <property type="protein sequence ID" value="SVA98280.1"/>
    <property type="molecule type" value="Genomic_DNA"/>
</dbReference>
<proteinExistence type="predicted"/>
<evidence type="ECO:0000256" key="7">
    <source>
        <dbReference type="ARBA" id="ARBA00023239"/>
    </source>
</evidence>
<gene>
    <name evidence="9" type="ORF">METZ01_LOCUS151134</name>
</gene>
<dbReference type="Pfam" id="PF00290">
    <property type="entry name" value="Trp_syntA"/>
    <property type="match status" value="1"/>
</dbReference>
<dbReference type="InterPro" id="IPR002028">
    <property type="entry name" value="Trp_synthase_suA"/>
</dbReference>
<evidence type="ECO:0000256" key="5">
    <source>
        <dbReference type="ARBA" id="ARBA00022822"/>
    </source>
</evidence>
<dbReference type="CDD" id="cd04724">
    <property type="entry name" value="Tryptophan_synthase_alpha"/>
    <property type="match status" value="1"/>
</dbReference>